<proteinExistence type="predicted"/>
<reference evidence="2 3" key="1">
    <citation type="journal article" date="2006" name="Int. J. Syst. Evol. Microbiol.">
        <title>Chryseobacterium hispanicum sp. nov., isolated from the drinking water distribution system of Sevilla, Spain.</title>
        <authorList>
            <person name="Gallego V."/>
            <person name="Garcia M.T."/>
            <person name="Ventosa A."/>
        </authorList>
    </citation>
    <scope>NUCLEOTIDE SEQUENCE [LARGE SCALE GENOMIC DNA]</scope>
    <source>
        <strain evidence="2 3">KCTC 22104</strain>
    </source>
</reference>
<evidence type="ECO:0000256" key="1">
    <source>
        <dbReference type="SAM" id="Phobius"/>
    </source>
</evidence>
<protein>
    <recommendedName>
        <fullName evidence="4">Aspartyl protease</fullName>
    </recommendedName>
</protein>
<comment type="caution">
    <text evidence="2">The sequence shown here is derived from an EMBL/GenBank/DDBJ whole genome shotgun (WGS) entry which is preliminary data.</text>
</comment>
<feature type="transmembrane region" description="Helical" evidence="1">
    <location>
        <begin position="7"/>
        <end position="26"/>
    </location>
</feature>
<dbReference type="EMBL" id="QNUG01000001">
    <property type="protein sequence ID" value="REC73306.1"/>
    <property type="molecule type" value="Genomic_DNA"/>
</dbReference>
<gene>
    <name evidence="2" type="ORF">DRF58_00035</name>
</gene>
<dbReference type="AlphaFoldDB" id="A0A3D9D5K8"/>
<dbReference type="Proteomes" id="UP000256326">
    <property type="component" value="Unassembled WGS sequence"/>
</dbReference>
<accession>A0A3D9D5K8</accession>
<dbReference type="OrthoDB" id="7548156at2"/>
<evidence type="ECO:0000313" key="3">
    <source>
        <dbReference type="Proteomes" id="UP000256326"/>
    </source>
</evidence>
<dbReference type="Gene3D" id="2.40.70.10">
    <property type="entry name" value="Acid Proteases"/>
    <property type="match status" value="1"/>
</dbReference>
<sequence>MKQIKKIIIGIFTILFFSLIIAFFYFEKKFSPENNYLTVKNESGKINITWLDENKNALLLPINFKNDTTTYYVQFDTGSPYTTFYKNSIKNLPHFQINDNIGNGIFEIGKTEIKSEKFKIIDYGKETDNDEIKIVGTLGADILENRKTIINFKDNSIEFNLKKTPNYFTGQTFDFKFRKRKIIIPATLNNNKDKFLYDSGTSAYELLTNKENWQKLKLSNSKIIIEKGNSWGNVLTTYTAQSKNEIHFSKAKVTLKQVTYVEGFSKTQYYLMKFSGMSGMLGNRIFLDKEIFIDCENQQMGIK</sequence>
<evidence type="ECO:0000313" key="2">
    <source>
        <dbReference type="EMBL" id="REC73306.1"/>
    </source>
</evidence>
<dbReference type="RefSeq" id="WP_116031695.1">
    <property type="nucleotide sequence ID" value="NZ_JBHLVV010000067.1"/>
</dbReference>
<organism evidence="2 3">
    <name type="scientific">Epilithonimonas hispanica</name>
    <dbReference type="NCBI Taxonomy" id="358687"/>
    <lineage>
        <taxon>Bacteria</taxon>
        <taxon>Pseudomonadati</taxon>
        <taxon>Bacteroidota</taxon>
        <taxon>Flavobacteriia</taxon>
        <taxon>Flavobacteriales</taxon>
        <taxon>Weeksellaceae</taxon>
        <taxon>Chryseobacterium group</taxon>
        <taxon>Epilithonimonas</taxon>
    </lineage>
</organism>
<keyword evidence="1" id="KW-0472">Membrane</keyword>
<evidence type="ECO:0008006" key="4">
    <source>
        <dbReference type="Google" id="ProtNLM"/>
    </source>
</evidence>
<keyword evidence="1" id="KW-0812">Transmembrane</keyword>
<keyword evidence="1" id="KW-1133">Transmembrane helix</keyword>
<name>A0A3D9D5K8_9FLAO</name>
<keyword evidence="3" id="KW-1185">Reference proteome</keyword>
<dbReference type="InterPro" id="IPR021109">
    <property type="entry name" value="Peptidase_aspartic_dom_sf"/>
</dbReference>